<dbReference type="Pfam" id="PF00561">
    <property type="entry name" value="Abhydrolase_1"/>
    <property type="match status" value="1"/>
</dbReference>
<evidence type="ECO:0000259" key="3">
    <source>
        <dbReference type="Pfam" id="PF00561"/>
    </source>
</evidence>
<dbReference type="Gene3D" id="1.10.1740.110">
    <property type="match status" value="1"/>
</dbReference>
<dbReference type="Gene3D" id="3.40.50.1820">
    <property type="entry name" value="alpha/beta hydrolase"/>
    <property type="match status" value="1"/>
</dbReference>
<accession>A0A6J7DAW2</accession>
<dbReference type="AlphaFoldDB" id="A0A6J7DAW2"/>
<proteinExistence type="inferred from homology"/>
<feature type="domain" description="AB hydrolase-1" evidence="3">
    <location>
        <begin position="52"/>
        <end position="367"/>
    </location>
</feature>
<evidence type="ECO:0000256" key="2">
    <source>
        <dbReference type="SAM" id="MobiDB-lite"/>
    </source>
</evidence>
<dbReference type="InterPro" id="IPR008220">
    <property type="entry name" value="HAT_MetX-like"/>
</dbReference>
<dbReference type="GO" id="GO:0009086">
    <property type="term" value="P:methionine biosynthetic process"/>
    <property type="evidence" value="ECO:0007669"/>
    <property type="project" value="TreeGrafter"/>
</dbReference>
<dbReference type="NCBIfam" id="NF001209">
    <property type="entry name" value="PRK00175.1"/>
    <property type="match status" value="1"/>
</dbReference>
<dbReference type="InterPro" id="IPR029058">
    <property type="entry name" value="AB_hydrolase_fold"/>
</dbReference>
<dbReference type="PIRSF" id="PIRSF000443">
    <property type="entry name" value="Homoser_Ac_trans"/>
    <property type="match status" value="1"/>
</dbReference>
<dbReference type="PANTHER" id="PTHR32268:SF11">
    <property type="entry name" value="HOMOSERINE O-ACETYLTRANSFERASE"/>
    <property type="match status" value="1"/>
</dbReference>
<dbReference type="NCBIfam" id="TIGR01392">
    <property type="entry name" value="homoserO_Ac_trn"/>
    <property type="match status" value="1"/>
</dbReference>
<reference evidence="4" key="1">
    <citation type="submission" date="2020-05" db="EMBL/GenBank/DDBJ databases">
        <authorList>
            <person name="Chiriac C."/>
            <person name="Salcher M."/>
            <person name="Ghai R."/>
            <person name="Kavagutti S V."/>
        </authorList>
    </citation>
    <scope>NUCLEOTIDE SEQUENCE</scope>
</reference>
<dbReference type="EMBL" id="CAFBLU010000004">
    <property type="protein sequence ID" value="CAB4864253.1"/>
    <property type="molecule type" value="Genomic_DNA"/>
</dbReference>
<name>A0A6J7DAW2_9ZZZZ</name>
<dbReference type="InterPro" id="IPR000073">
    <property type="entry name" value="AB_hydrolase_1"/>
</dbReference>
<dbReference type="GO" id="GO:0009092">
    <property type="term" value="P:homoserine metabolic process"/>
    <property type="evidence" value="ECO:0007669"/>
    <property type="project" value="TreeGrafter"/>
</dbReference>
<dbReference type="SUPFAM" id="SSF53474">
    <property type="entry name" value="alpha/beta-Hydrolases"/>
    <property type="match status" value="1"/>
</dbReference>
<gene>
    <name evidence="4" type="ORF">UFOPK3444_00355</name>
</gene>
<dbReference type="PANTHER" id="PTHR32268">
    <property type="entry name" value="HOMOSERINE O-ACETYLTRANSFERASE"/>
    <property type="match status" value="1"/>
</dbReference>
<feature type="region of interest" description="Disordered" evidence="2">
    <location>
        <begin position="243"/>
        <end position="263"/>
    </location>
</feature>
<evidence type="ECO:0000256" key="1">
    <source>
        <dbReference type="ARBA" id="ARBA00022679"/>
    </source>
</evidence>
<organism evidence="4">
    <name type="scientific">freshwater metagenome</name>
    <dbReference type="NCBI Taxonomy" id="449393"/>
    <lineage>
        <taxon>unclassified sequences</taxon>
        <taxon>metagenomes</taxon>
        <taxon>ecological metagenomes</taxon>
    </lineage>
</organism>
<dbReference type="GO" id="GO:0004414">
    <property type="term" value="F:homoserine O-acetyltransferase activity"/>
    <property type="evidence" value="ECO:0007669"/>
    <property type="project" value="TreeGrafter"/>
</dbReference>
<keyword evidence="1" id="KW-0808">Transferase</keyword>
<dbReference type="HAMAP" id="MF_00296">
    <property type="entry name" value="MetX_acyltransf"/>
    <property type="match status" value="1"/>
</dbReference>
<sequence>MTTADGPLGLVETQRVVLFEEGSPLVLASGRELAPVEVAFETYGTLSPERDNVVFLCHALTGDAHAAGHHGDSSERGWWDNIIGPGRPVDTDRYFVVCPNLLGGCQGTTGPASTDPRTGKPYGLRFPAITVKDLVAVHRALLSHLGIERPMAVLGGSLGGMQALQWALDYPTEVPGAAMVCATSRLTAQNIAFSAVAREAIMRDPDFNGGDFYDQEKGPELGLALARMTAHITYLSEEAMRQKFGRRRQDPSAPTPDPDAPESDFEVDFEVESYLRHQGTAFLDRFDANTYLYFSRMMDRFDPFADNQVFERLKTLVTRFLLVSFDTDWRFDSSHSRVIQRQLARAGVPVSFREIESPWGHDSFLLEVPEYHRTVDTFLDSLWRER</sequence>
<evidence type="ECO:0000313" key="4">
    <source>
        <dbReference type="EMBL" id="CAB4864253.1"/>
    </source>
</evidence>
<protein>
    <submittedName>
        <fullName evidence="4">Unannotated protein</fullName>
    </submittedName>
</protein>